<feature type="domain" description="LD-carboxypeptidase C-terminal" evidence="5">
    <location>
        <begin position="180"/>
        <end position="296"/>
    </location>
</feature>
<organism evidence="6 7">
    <name type="scientific">Ruminococcus albus (strain ATCC 27210 / DSM 20455 / JCM 14654 / NCDO 2250 / 7)</name>
    <dbReference type="NCBI Taxonomy" id="697329"/>
    <lineage>
        <taxon>Bacteria</taxon>
        <taxon>Bacillati</taxon>
        <taxon>Bacillota</taxon>
        <taxon>Clostridia</taxon>
        <taxon>Eubacteriales</taxon>
        <taxon>Oscillospiraceae</taxon>
        <taxon>Ruminococcus</taxon>
    </lineage>
</organism>
<evidence type="ECO:0000259" key="5">
    <source>
        <dbReference type="Pfam" id="PF17676"/>
    </source>
</evidence>
<accession>E6UDC0</accession>
<dbReference type="Pfam" id="PF17676">
    <property type="entry name" value="Peptidase_S66C"/>
    <property type="match status" value="1"/>
</dbReference>
<dbReference type="HOGENOM" id="CLU_034346_1_1_9"/>
<keyword evidence="6" id="KW-0121">Carboxypeptidase</keyword>
<dbReference type="Gene3D" id="3.40.50.10740">
    <property type="entry name" value="Class I glutamine amidotransferase-like"/>
    <property type="match status" value="1"/>
</dbReference>
<dbReference type="OrthoDB" id="9807329at2"/>
<sequence>MIPQKLNPEDEIRIIAPSSSLTRVRPDIYDSAFTFLKDKGFNITFSKNCRETNMFLSSSIRSRVDDIHEAFADKNVKAVMACIGGFNANEILPYLDYELIRANPKILCGYSDITALLNAVYAKTGLVTYHAPHLAALGFLNEREYTEKYFSECIMSDASFAVTPSVASQSYTVIQKGKCEGEIIGGNLCTLNLLQGTPYMPEIENRVLFLEDDNIMGDYFVCEFDRNLQSLLQISGADTIRGIVFGRFDESCKMTEDIVKAIVKDKVSPDIPIVFGVDFGHVFPMFSFPIGGRVRLSVNNSIDLKIIEH</sequence>
<reference evidence="6 7" key="1">
    <citation type="journal article" date="2011" name="J. Bacteriol.">
        <title>Complete genome of the cellulolytic ruminal bacterium Ruminococcus albus 7.</title>
        <authorList>
            <person name="Suen G."/>
            <person name="Stevenson D.M."/>
            <person name="Bruce D.C."/>
            <person name="Chertkov O."/>
            <person name="Copeland A."/>
            <person name="Cheng J.F."/>
            <person name="Detter C."/>
            <person name="Detter J.C."/>
            <person name="Goodwin L.A."/>
            <person name="Han C.S."/>
            <person name="Hauser L.J."/>
            <person name="Ivanova N.N."/>
            <person name="Kyrpides N.C."/>
            <person name="Land M.L."/>
            <person name="Lapidus A."/>
            <person name="Lucas S."/>
            <person name="Ovchinnikova G."/>
            <person name="Pitluck S."/>
            <person name="Tapia R."/>
            <person name="Woyke T."/>
            <person name="Boyum J."/>
            <person name="Mead D."/>
            <person name="Weimer P.J."/>
        </authorList>
    </citation>
    <scope>NUCLEOTIDE SEQUENCE [LARGE SCALE GENOMIC DNA]</scope>
    <source>
        <strain evidence="7">ATCC 27210 / DSM 20455 / JCM 14654 / NCDO 2250 / 7</strain>
    </source>
</reference>
<evidence type="ECO:0000256" key="1">
    <source>
        <dbReference type="ARBA" id="ARBA00010233"/>
    </source>
</evidence>
<dbReference type="InterPro" id="IPR029062">
    <property type="entry name" value="Class_I_gatase-like"/>
</dbReference>
<evidence type="ECO:0000256" key="2">
    <source>
        <dbReference type="ARBA" id="ARBA00022801"/>
    </source>
</evidence>
<dbReference type="STRING" id="697329.Rumal_2323"/>
<proteinExistence type="inferred from homology"/>
<dbReference type="InterPro" id="IPR027478">
    <property type="entry name" value="LdcA_N"/>
</dbReference>
<dbReference type="InterPro" id="IPR003507">
    <property type="entry name" value="S66_fam"/>
</dbReference>
<dbReference type="GO" id="GO:0004180">
    <property type="term" value="F:carboxypeptidase activity"/>
    <property type="evidence" value="ECO:0007669"/>
    <property type="project" value="UniProtKB-KW"/>
</dbReference>
<dbReference type="EMBL" id="CP002403">
    <property type="protein sequence ID" value="ADU22803.1"/>
    <property type="molecule type" value="Genomic_DNA"/>
</dbReference>
<dbReference type="SUPFAM" id="SSF52317">
    <property type="entry name" value="Class I glutamine amidotransferase-like"/>
    <property type="match status" value="1"/>
</dbReference>
<feature type="domain" description="LD-carboxypeptidase N-terminal" evidence="4">
    <location>
        <begin position="12"/>
        <end position="131"/>
    </location>
</feature>
<dbReference type="SUPFAM" id="SSF141986">
    <property type="entry name" value="LD-carboxypeptidase A C-terminal domain-like"/>
    <property type="match status" value="1"/>
</dbReference>
<dbReference type="AlphaFoldDB" id="E6UDC0"/>
<dbReference type="Proteomes" id="UP000006919">
    <property type="component" value="Chromosome"/>
</dbReference>
<gene>
    <name evidence="6" type="ordered locus">Rumal_2323</name>
</gene>
<dbReference type="Gene3D" id="3.50.30.60">
    <property type="entry name" value="LD-carboxypeptidase A C-terminal domain-like"/>
    <property type="match status" value="1"/>
</dbReference>
<dbReference type="PIRSF" id="PIRSF028757">
    <property type="entry name" value="LD-carboxypeptidase"/>
    <property type="match status" value="1"/>
</dbReference>
<feature type="active site" description="Nucleophile" evidence="3">
    <location>
        <position position="111"/>
    </location>
</feature>
<dbReference type="Pfam" id="PF02016">
    <property type="entry name" value="Peptidase_S66"/>
    <property type="match status" value="1"/>
</dbReference>
<feature type="active site" description="Charge relay system" evidence="3">
    <location>
        <position position="281"/>
    </location>
</feature>
<dbReference type="PANTHER" id="PTHR30237">
    <property type="entry name" value="MURAMOYLTETRAPEPTIDE CARBOXYPEPTIDASE"/>
    <property type="match status" value="1"/>
</dbReference>
<name>E6UDC0_RUMA7</name>
<dbReference type="KEGG" id="ral:Rumal_2323"/>
<dbReference type="InterPro" id="IPR040921">
    <property type="entry name" value="Peptidase_S66C"/>
</dbReference>
<dbReference type="MEROPS" id="S66.003"/>
<dbReference type="PANTHER" id="PTHR30237:SF6">
    <property type="entry name" value="CARBOXYPEPTIDASE YOCD-RELATED"/>
    <property type="match status" value="1"/>
</dbReference>
<dbReference type="InterPro" id="IPR027461">
    <property type="entry name" value="Carboxypeptidase_A_C_sf"/>
</dbReference>
<protein>
    <submittedName>
        <fullName evidence="6">Peptidase U61 LD-carboxypeptidase A</fullName>
    </submittedName>
</protein>
<dbReference type="RefSeq" id="WP_013498938.1">
    <property type="nucleotide sequence ID" value="NC_014833.1"/>
</dbReference>
<keyword evidence="2" id="KW-0378">Hydrolase</keyword>
<evidence type="ECO:0000313" key="6">
    <source>
        <dbReference type="EMBL" id="ADU22803.1"/>
    </source>
</evidence>
<evidence type="ECO:0000313" key="7">
    <source>
        <dbReference type="Proteomes" id="UP000006919"/>
    </source>
</evidence>
<comment type="similarity">
    <text evidence="1">Belongs to the peptidase S66 family.</text>
</comment>
<feature type="active site" description="Charge relay system" evidence="3">
    <location>
        <position position="211"/>
    </location>
</feature>
<evidence type="ECO:0000259" key="4">
    <source>
        <dbReference type="Pfam" id="PF02016"/>
    </source>
</evidence>
<evidence type="ECO:0000256" key="3">
    <source>
        <dbReference type="PIRSR" id="PIRSR028757-1"/>
    </source>
</evidence>
<dbReference type="CDD" id="cd07062">
    <property type="entry name" value="Peptidase_S66_mccF_like"/>
    <property type="match status" value="1"/>
</dbReference>
<dbReference type="eggNOG" id="COG1619">
    <property type="taxonomic scope" value="Bacteria"/>
</dbReference>
<dbReference type="InterPro" id="IPR040449">
    <property type="entry name" value="Peptidase_S66_N"/>
</dbReference>
<keyword evidence="6" id="KW-0645">Protease</keyword>